<name>A0ABM3M3D9_BICAN</name>
<gene>
    <name evidence="2" type="primary">LOC112054379</name>
</gene>
<organism evidence="1 2">
    <name type="scientific">Bicyclus anynana</name>
    <name type="common">Squinting bush brown butterfly</name>
    <dbReference type="NCBI Taxonomy" id="110368"/>
    <lineage>
        <taxon>Eukaryota</taxon>
        <taxon>Metazoa</taxon>
        <taxon>Ecdysozoa</taxon>
        <taxon>Arthropoda</taxon>
        <taxon>Hexapoda</taxon>
        <taxon>Insecta</taxon>
        <taxon>Pterygota</taxon>
        <taxon>Neoptera</taxon>
        <taxon>Endopterygota</taxon>
        <taxon>Lepidoptera</taxon>
        <taxon>Glossata</taxon>
        <taxon>Ditrysia</taxon>
        <taxon>Papilionoidea</taxon>
        <taxon>Nymphalidae</taxon>
        <taxon>Satyrinae</taxon>
        <taxon>Satyrini</taxon>
        <taxon>Mycalesina</taxon>
        <taxon>Bicyclus</taxon>
    </lineage>
</organism>
<protein>
    <submittedName>
        <fullName evidence="2">Uncharacterized protein LOC112054379</fullName>
    </submittedName>
</protein>
<reference evidence="2" key="1">
    <citation type="submission" date="2025-08" db="UniProtKB">
        <authorList>
            <consortium name="RefSeq"/>
        </authorList>
    </citation>
    <scope>IDENTIFICATION</scope>
</reference>
<dbReference type="GeneID" id="112054379"/>
<keyword evidence="1" id="KW-1185">Reference proteome</keyword>
<proteinExistence type="predicted"/>
<sequence length="187" mass="21505">MCDGACSCRRMLVQASAHEGNAAEVYAERGGPCCSQWLWYMLWHWITMGVMNSRRQDDPKAQDDKATEDPNSEDTSMKIKLFRLMFETIKDSDLKVRRAELVKAQYGNYSTFEIGFLIGDITDKLNVVTDISLTLKKMYAEWKPMEHINAYEQIANKAIEISHLIDVVKIVHKKITNKHEKESVEGQ</sequence>
<dbReference type="Proteomes" id="UP001652582">
    <property type="component" value="Chromosome 27"/>
</dbReference>
<evidence type="ECO:0000313" key="2">
    <source>
        <dbReference type="RefSeq" id="XP_052746002.1"/>
    </source>
</evidence>
<accession>A0ABM3M3D9</accession>
<evidence type="ECO:0000313" key="1">
    <source>
        <dbReference type="Proteomes" id="UP001652582"/>
    </source>
</evidence>
<dbReference type="RefSeq" id="XP_052746002.1">
    <property type="nucleotide sequence ID" value="XM_052890042.1"/>
</dbReference>